<evidence type="ECO:0000259" key="4">
    <source>
        <dbReference type="SMART" id="SM00822"/>
    </source>
</evidence>
<dbReference type="PRINTS" id="PR00081">
    <property type="entry name" value="GDHRDH"/>
</dbReference>
<organism evidence="5 6">
    <name type="scientific">Penicillium daleae</name>
    <dbReference type="NCBI Taxonomy" id="63821"/>
    <lineage>
        <taxon>Eukaryota</taxon>
        <taxon>Fungi</taxon>
        <taxon>Dikarya</taxon>
        <taxon>Ascomycota</taxon>
        <taxon>Pezizomycotina</taxon>
        <taxon>Eurotiomycetes</taxon>
        <taxon>Eurotiomycetidae</taxon>
        <taxon>Eurotiales</taxon>
        <taxon>Aspergillaceae</taxon>
        <taxon>Penicillium</taxon>
    </lineage>
</organism>
<protein>
    <submittedName>
        <fullName evidence="5">Short chain oxidoreductase/dehydrogenase</fullName>
    </submittedName>
</protein>
<name>A0AAD6CC99_9EURO</name>
<dbReference type="EMBL" id="JAPVEA010000002">
    <property type="protein sequence ID" value="KAJ5460204.1"/>
    <property type="molecule type" value="Genomic_DNA"/>
</dbReference>
<dbReference type="PANTHER" id="PTHR43639">
    <property type="entry name" value="OXIDOREDUCTASE, SHORT-CHAIN DEHYDROGENASE/REDUCTASE FAMILY (AFU_ORTHOLOGUE AFUA_5G02870)"/>
    <property type="match status" value="1"/>
</dbReference>
<dbReference type="RefSeq" id="XP_056769246.1">
    <property type="nucleotide sequence ID" value="XM_056905139.1"/>
</dbReference>
<comment type="caution">
    <text evidence="5">The sequence shown here is derived from an EMBL/GenBank/DDBJ whole genome shotgun (WGS) entry which is preliminary data.</text>
</comment>
<dbReference type="FunFam" id="3.40.50.720:FF:000374">
    <property type="entry name" value="3-oxoacyl-(Acyl-carrier-protein) reductase"/>
    <property type="match status" value="1"/>
</dbReference>
<dbReference type="InterPro" id="IPR002347">
    <property type="entry name" value="SDR_fam"/>
</dbReference>
<dbReference type="Gene3D" id="3.40.50.720">
    <property type="entry name" value="NAD(P)-binding Rossmann-like Domain"/>
    <property type="match status" value="1"/>
</dbReference>
<reference evidence="5" key="2">
    <citation type="journal article" date="2023" name="IMA Fungus">
        <title>Comparative genomic study of the Penicillium genus elucidates a diverse pangenome and 15 lateral gene transfer events.</title>
        <authorList>
            <person name="Petersen C."/>
            <person name="Sorensen T."/>
            <person name="Nielsen M.R."/>
            <person name="Sondergaard T.E."/>
            <person name="Sorensen J.L."/>
            <person name="Fitzpatrick D.A."/>
            <person name="Frisvad J.C."/>
            <person name="Nielsen K.L."/>
        </authorList>
    </citation>
    <scope>NUCLEOTIDE SEQUENCE</scope>
    <source>
        <strain evidence="5">IBT 16125</strain>
    </source>
</reference>
<dbReference type="PRINTS" id="PR00080">
    <property type="entry name" value="SDRFAMILY"/>
</dbReference>
<keyword evidence="6" id="KW-1185">Reference proteome</keyword>
<reference evidence="5" key="1">
    <citation type="submission" date="2022-12" db="EMBL/GenBank/DDBJ databases">
        <authorList>
            <person name="Petersen C."/>
        </authorList>
    </citation>
    <scope>NUCLEOTIDE SEQUENCE</scope>
    <source>
        <strain evidence="5">IBT 16125</strain>
    </source>
</reference>
<evidence type="ECO:0000313" key="5">
    <source>
        <dbReference type="EMBL" id="KAJ5460204.1"/>
    </source>
</evidence>
<dbReference type="SUPFAM" id="SSF51735">
    <property type="entry name" value="NAD(P)-binding Rossmann-fold domains"/>
    <property type="match status" value="1"/>
</dbReference>
<evidence type="ECO:0000256" key="1">
    <source>
        <dbReference type="ARBA" id="ARBA00006484"/>
    </source>
</evidence>
<dbReference type="PANTHER" id="PTHR43639:SF1">
    <property type="entry name" value="SHORT-CHAIN DEHYDROGENASE_REDUCTASE FAMILY PROTEIN"/>
    <property type="match status" value="1"/>
</dbReference>
<proteinExistence type="inferred from homology"/>
<dbReference type="InterPro" id="IPR036291">
    <property type="entry name" value="NAD(P)-bd_dom_sf"/>
</dbReference>
<feature type="domain" description="Ketoreductase" evidence="4">
    <location>
        <begin position="10"/>
        <end position="194"/>
    </location>
</feature>
<dbReference type="PROSITE" id="PS00061">
    <property type="entry name" value="ADH_SHORT"/>
    <property type="match status" value="1"/>
</dbReference>
<evidence type="ECO:0000256" key="3">
    <source>
        <dbReference type="ARBA" id="ARBA00023002"/>
    </source>
</evidence>
<gene>
    <name evidence="5" type="ORF">N7458_001756</name>
</gene>
<sequence>MTNSQSLAGKSAIVTGASRGLGAAIATELAKRGASILITYNSARDDAQKIAEKIQQLGNQAVIVQAGSSDRETPSRVVKAAVENFGKIDIMVNNAGLATDCALQDITQEFWDEIYDVNVRLPTFLMQAALPHLGPAPRIVNISSIAARAGYNSTSVYSSSKAALEGLTRAWAAELGQKYNATVNCVNPGVIATKENWVDEVGDPGDVQYWEALIKGTPAAPRIGTTDDVAQIVAFLCEERSRWCTGSVVNANGGLVPV</sequence>
<dbReference type="Pfam" id="PF13561">
    <property type="entry name" value="adh_short_C2"/>
    <property type="match status" value="1"/>
</dbReference>
<dbReference type="GeneID" id="81595382"/>
<accession>A0AAD6CC99</accession>
<dbReference type="InterPro" id="IPR020904">
    <property type="entry name" value="Sc_DH/Rdtase_CS"/>
</dbReference>
<dbReference type="AlphaFoldDB" id="A0AAD6CC99"/>
<evidence type="ECO:0000313" key="6">
    <source>
        <dbReference type="Proteomes" id="UP001213681"/>
    </source>
</evidence>
<evidence type="ECO:0000256" key="2">
    <source>
        <dbReference type="ARBA" id="ARBA00022857"/>
    </source>
</evidence>
<dbReference type="SMART" id="SM00822">
    <property type="entry name" value="PKS_KR"/>
    <property type="match status" value="1"/>
</dbReference>
<keyword evidence="3" id="KW-0560">Oxidoreductase</keyword>
<dbReference type="GO" id="GO:0016491">
    <property type="term" value="F:oxidoreductase activity"/>
    <property type="evidence" value="ECO:0007669"/>
    <property type="project" value="UniProtKB-KW"/>
</dbReference>
<dbReference type="InterPro" id="IPR057326">
    <property type="entry name" value="KR_dom"/>
</dbReference>
<comment type="similarity">
    <text evidence="1">Belongs to the short-chain dehydrogenases/reductases (SDR) family.</text>
</comment>
<keyword evidence="2" id="KW-0521">NADP</keyword>
<dbReference type="Proteomes" id="UP001213681">
    <property type="component" value="Unassembled WGS sequence"/>
</dbReference>